<reference evidence="3" key="1">
    <citation type="journal article" date="2019" name="Int. J. Syst. Evol. Microbiol.">
        <title>The Global Catalogue of Microorganisms (GCM) 10K type strain sequencing project: providing services to taxonomists for standard genome sequencing and annotation.</title>
        <authorList>
            <consortium name="The Broad Institute Genomics Platform"/>
            <consortium name="The Broad Institute Genome Sequencing Center for Infectious Disease"/>
            <person name="Wu L."/>
            <person name="Ma J."/>
        </authorList>
    </citation>
    <scope>NUCLEOTIDE SEQUENCE [LARGE SCALE GENOMIC DNA]</scope>
    <source>
        <strain evidence="3">KCTC 3950</strain>
    </source>
</reference>
<dbReference type="EMBL" id="JBHUME010000002">
    <property type="protein sequence ID" value="MFD2611046.1"/>
    <property type="molecule type" value="Genomic_DNA"/>
</dbReference>
<evidence type="ECO:0000259" key="1">
    <source>
        <dbReference type="Pfam" id="PF01636"/>
    </source>
</evidence>
<dbReference type="Gene3D" id="3.90.1200.10">
    <property type="match status" value="1"/>
</dbReference>
<feature type="domain" description="Aminoglycoside phosphotransferase" evidence="1">
    <location>
        <begin position="38"/>
        <end position="259"/>
    </location>
</feature>
<dbReference type="PANTHER" id="PTHR21310:SF15">
    <property type="entry name" value="AMINOGLYCOSIDE PHOSPHOTRANSFERASE DOMAIN-CONTAINING PROTEIN"/>
    <property type="match status" value="1"/>
</dbReference>
<name>A0ABW5P737_9BACL</name>
<organism evidence="2 3">
    <name type="scientific">Paenibacillus gansuensis</name>
    <dbReference type="NCBI Taxonomy" id="306542"/>
    <lineage>
        <taxon>Bacteria</taxon>
        <taxon>Bacillati</taxon>
        <taxon>Bacillota</taxon>
        <taxon>Bacilli</taxon>
        <taxon>Bacillales</taxon>
        <taxon>Paenibacillaceae</taxon>
        <taxon>Paenibacillus</taxon>
    </lineage>
</organism>
<protein>
    <submittedName>
        <fullName evidence="2">Phosphotransferase family protein</fullName>
    </submittedName>
</protein>
<dbReference type="Proteomes" id="UP001597541">
    <property type="component" value="Unassembled WGS sequence"/>
</dbReference>
<dbReference type="SUPFAM" id="SSF56112">
    <property type="entry name" value="Protein kinase-like (PK-like)"/>
    <property type="match status" value="1"/>
</dbReference>
<dbReference type="Pfam" id="PF01636">
    <property type="entry name" value="APH"/>
    <property type="match status" value="1"/>
</dbReference>
<accession>A0ABW5P737</accession>
<dbReference type="InterPro" id="IPR002575">
    <property type="entry name" value="Aminoglycoside_PTrfase"/>
</dbReference>
<dbReference type="PANTHER" id="PTHR21310">
    <property type="entry name" value="AMINOGLYCOSIDE PHOSPHOTRANSFERASE-RELATED-RELATED"/>
    <property type="match status" value="1"/>
</dbReference>
<dbReference type="InterPro" id="IPR011009">
    <property type="entry name" value="Kinase-like_dom_sf"/>
</dbReference>
<sequence length="308" mass="35022">MKANELLYTEIVKRHLGTNLKLADSQVLLSKEDYVVVSITTEQPSHRLILKLAGPNAPLDAPFDRTYAMNQRVRQETSVPTFEAIAYDMSSSVVPYRYLMMTQVEGRLWAEVRHDLHDDDRCGIYRQLGNAVAQLHRIEYIGFGEPGNGDETTRAKVTDYLAALSDRARRRIRNAGHLDLFLALLQANKDVFNSIVTPRLTHEDLHPGNILVRCTHGQWELAGILDFDSAWAGGCESDLARLELWRGMTGPGFFEEYRQVNPISEGYPLRSSFYQLLWCLEYADPSEQHHTDTKLICDRLGIPAITFL</sequence>
<dbReference type="RefSeq" id="WP_377599317.1">
    <property type="nucleotide sequence ID" value="NZ_JBHUME010000002.1"/>
</dbReference>
<comment type="caution">
    <text evidence="2">The sequence shown here is derived from an EMBL/GenBank/DDBJ whole genome shotgun (WGS) entry which is preliminary data.</text>
</comment>
<proteinExistence type="predicted"/>
<gene>
    <name evidence="2" type="ORF">ACFSUF_01255</name>
</gene>
<evidence type="ECO:0000313" key="2">
    <source>
        <dbReference type="EMBL" id="MFD2611046.1"/>
    </source>
</evidence>
<keyword evidence="3" id="KW-1185">Reference proteome</keyword>
<dbReference type="InterPro" id="IPR051678">
    <property type="entry name" value="AGP_Transferase"/>
</dbReference>
<evidence type="ECO:0000313" key="3">
    <source>
        <dbReference type="Proteomes" id="UP001597541"/>
    </source>
</evidence>